<organism evidence="2 3">
    <name type="scientific">Odynerus spinipes</name>
    <dbReference type="NCBI Taxonomy" id="1348599"/>
    <lineage>
        <taxon>Eukaryota</taxon>
        <taxon>Metazoa</taxon>
        <taxon>Ecdysozoa</taxon>
        <taxon>Arthropoda</taxon>
        <taxon>Hexapoda</taxon>
        <taxon>Insecta</taxon>
        <taxon>Pterygota</taxon>
        <taxon>Neoptera</taxon>
        <taxon>Endopterygota</taxon>
        <taxon>Hymenoptera</taxon>
        <taxon>Apocrita</taxon>
        <taxon>Aculeata</taxon>
        <taxon>Vespoidea</taxon>
        <taxon>Vespidae</taxon>
        <taxon>Eumeninae</taxon>
        <taxon>Odynerus</taxon>
    </lineage>
</organism>
<proteinExistence type="predicted"/>
<dbReference type="InterPro" id="IPR036388">
    <property type="entry name" value="WH-like_DNA-bd_sf"/>
</dbReference>
<dbReference type="EMBL" id="JAIFRP010000012">
    <property type="protein sequence ID" value="KAK2586584.1"/>
    <property type="molecule type" value="Genomic_DNA"/>
</dbReference>
<comment type="caution">
    <text evidence="2">The sequence shown here is derived from an EMBL/GenBank/DDBJ whole genome shotgun (WGS) entry which is preliminary data.</text>
</comment>
<dbReference type="GO" id="GO:0003677">
    <property type="term" value="F:DNA binding"/>
    <property type="evidence" value="ECO:0007669"/>
    <property type="project" value="InterPro"/>
</dbReference>
<dbReference type="AlphaFoldDB" id="A0AAD9RV95"/>
<reference evidence="2" key="2">
    <citation type="journal article" date="2023" name="Commun. Biol.">
        <title>Intrasexual cuticular hydrocarbon dimorphism in a wasp sheds light on hydrocarbon biosynthesis genes in Hymenoptera.</title>
        <authorList>
            <person name="Moris V.C."/>
            <person name="Podsiadlowski L."/>
            <person name="Martin S."/>
            <person name="Oeyen J.P."/>
            <person name="Donath A."/>
            <person name="Petersen M."/>
            <person name="Wilbrandt J."/>
            <person name="Misof B."/>
            <person name="Liedtke D."/>
            <person name="Thamm M."/>
            <person name="Scheiner R."/>
            <person name="Schmitt T."/>
            <person name="Niehuis O."/>
        </authorList>
    </citation>
    <scope>NUCLEOTIDE SEQUENCE</scope>
    <source>
        <strain evidence="2">GBR_01_08_01A</strain>
    </source>
</reference>
<reference evidence="2" key="1">
    <citation type="submission" date="2021-08" db="EMBL/GenBank/DDBJ databases">
        <authorList>
            <person name="Misof B."/>
            <person name="Oliver O."/>
            <person name="Podsiadlowski L."/>
            <person name="Donath A."/>
            <person name="Peters R."/>
            <person name="Mayer C."/>
            <person name="Rust J."/>
            <person name="Gunkel S."/>
            <person name="Lesny P."/>
            <person name="Martin S."/>
            <person name="Oeyen J.P."/>
            <person name="Petersen M."/>
            <person name="Panagiotis P."/>
            <person name="Wilbrandt J."/>
            <person name="Tanja T."/>
        </authorList>
    </citation>
    <scope>NUCLEOTIDE SEQUENCE</scope>
    <source>
        <strain evidence="2">GBR_01_08_01A</strain>
        <tissue evidence="2">Thorax + abdomen</tissue>
    </source>
</reference>
<dbReference type="InterPro" id="IPR005818">
    <property type="entry name" value="Histone_H1/H5_H15"/>
</dbReference>
<sequence length="72" mass="7929">MTGKKAPKIEALVVGAIRRLQDAQGSTPREISNYIAQEYDVPGQEIRKQVQIALRRGVSYGILQKSKGYAAL</sequence>
<feature type="domain" description="H15" evidence="1">
    <location>
        <begin position="5"/>
        <end position="72"/>
    </location>
</feature>
<evidence type="ECO:0000313" key="2">
    <source>
        <dbReference type="EMBL" id="KAK2586584.1"/>
    </source>
</evidence>
<keyword evidence="3" id="KW-1185">Reference proteome</keyword>
<protein>
    <recommendedName>
        <fullName evidence="1">H15 domain-containing protein</fullName>
    </recommendedName>
</protein>
<dbReference type="GO" id="GO:0006334">
    <property type="term" value="P:nucleosome assembly"/>
    <property type="evidence" value="ECO:0007669"/>
    <property type="project" value="InterPro"/>
</dbReference>
<dbReference type="SUPFAM" id="SSF46785">
    <property type="entry name" value="Winged helix' DNA-binding domain"/>
    <property type="match status" value="1"/>
</dbReference>
<dbReference type="SMART" id="SM00526">
    <property type="entry name" value="H15"/>
    <property type="match status" value="1"/>
</dbReference>
<dbReference type="Gene3D" id="1.10.10.10">
    <property type="entry name" value="Winged helix-like DNA-binding domain superfamily/Winged helix DNA-binding domain"/>
    <property type="match status" value="1"/>
</dbReference>
<dbReference type="InterPro" id="IPR036390">
    <property type="entry name" value="WH_DNA-bd_sf"/>
</dbReference>
<accession>A0AAD9RV95</accession>
<evidence type="ECO:0000259" key="1">
    <source>
        <dbReference type="PROSITE" id="PS51504"/>
    </source>
</evidence>
<evidence type="ECO:0000313" key="3">
    <source>
        <dbReference type="Proteomes" id="UP001258017"/>
    </source>
</evidence>
<name>A0AAD9RV95_9HYME</name>
<dbReference type="Proteomes" id="UP001258017">
    <property type="component" value="Unassembled WGS sequence"/>
</dbReference>
<dbReference type="Pfam" id="PF00538">
    <property type="entry name" value="Linker_histone"/>
    <property type="match status" value="1"/>
</dbReference>
<gene>
    <name evidence="2" type="ORF">KPH14_011462</name>
</gene>
<dbReference type="PROSITE" id="PS51504">
    <property type="entry name" value="H15"/>
    <property type="match status" value="1"/>
</dbReference>
<dbReference type="GO" id="GO:0000786">
    <property type="term" value="C:nucleosome"/>
    <property type="evidence" value="ECO:0007669"/>
    <property type="project" value="InterPro"/>
</dbReference>